<dbReference type="SUPFAM" id="SSF64288">
    <property type="entry name" value="Chorismate lyase-like"/>
    <property type="match status" value="1"/>
</dbReference>
<dbReference type="PRINTS" id="PR00035">
    <property type="entry name" value="HTHGNTR"/>
</dbReference>
<organism evidence="5 6">
    <name type="scientific">Paenibacillus chungangensis</name>
    <dbReference type="NCBI Taxonomy" id="696535"/>
    <lineage>
        <taxon>Bacteria</taxon>
        <taxon>Bacillati</taxon>
        <taxon>Bacillota</taxon>
        <taxon>Bacilli</taxon>
        <taxon>Bacillales</taxon>
        <taxon>Paenibacillaceae</taxon>
        <taxon>Paenibacillus</taxon>
    </lineage>
</organism>
<keyword evidence="6" id="KW-1185">Reference proteome</keyword>
<keyword evidence="1" id="KW-0805">Transcription regulation</keyword>
<gene>
    <name evidence="5" type="ORF">ACFQ2I_10750</name>
</gene>
<dbReference type="EMBL" id="JBHTJZ010000011">
    <property type="protein sequence ID" value="MFD0959870.1"/>
    <property type="molecule type" value="Genomic_DNA"/>
</dbReference>
<dbReference type="Pfam" id="PF00392">
    <property type="entry name" value="GntR"/>
    <property type="match status" value="1"/>
</dbReference>
<dbReference type="PROSITE" id="PS50949">
    <property type="entry name" value="HTH_GNTR"/>
    <property type="match status" value="1"/>
</dbReference>
<dbReference type="Pfam" id="PF07702">
    <property type="entry name" value="UTRA"/>
    <property type="match status" value="1"/>
</dbReference>
<dbReference type="CDD" id="cd07377">
    <property type="entry name" value="WHTH_GntR"/>
    <property type="match status" value="1"/>
</dbReference>
<evidence type="ECO:0000313" key="6">
    <source>
        <dbReference type="Proteomes" id="UP001596989"/>
    </source>
</evidence>
<dbReference type="Proteomes" id="UP001596989">
    <property type="component" value="Unassembled WGS sequence"/>
</dbReference>
<name>A0ABW3HRG9_9BACL</name>
<dbReference type="SUPFAM" id="SSF46785">
    <property type="entry name" value="Winged helix' DNA-binding domain"/>
    <property type="match status" value="1"/>
</dbReference>
<dbReference type="InterPro" id="IPR050679">
    <property type="entry name" value="Bact_HTH_transcr_reg"/>
</dbReference>
<dbReference type="InterPro" id="IPR036390">
    <property type="entry name" value="WH_DNA-bd_sf"/>
</dbReference>
<reference evidence="6" key="1">
    <citation type="journal article" date="2019" name="Int. J. Syst. Evol. Microbiol.">
        <title>The Global Catalogue of Microorganisms (GCM) 10K type strain sequencing project: providing services to taxonomists for standard genome sequencing and annotation.</title>
        <authorList>
            <consortium name="The Broad Institute Genomics Platform"/>
            <consortium name="The Broad Institute Genome Sequencing Center for Infectious Disease"/>
            <person name="Wu L."/>
            <person name="Ma J."/>
        </authorList>
    </citation>
    <scope>NUCLEOTIDE SEQUENCE [LARGE SCALE GENOMIC DNA]</scope>
    <source>
        <strain evidence="6">CCUG 59129</strain>
    </source>
</reference>
<dbReference type="InterPro" id="IPR000524">
    <property type="entry name" value="Tscrpt_reg_HTH_GntR"/>
</dbReference>
<evidence type="ECO:0000256" key="1">
    <source>
        <dbReference type="ARBA" id="ARBA00023015"/>
    </source>
</evidence>
<proteinExistence type="predicted"/>
<keyword evidence="3" id="KW-0804">Transcription</keyword>
<sequence length="240" mass="27031">MVNKSNPVPMYLQIARSIRNRVVAGEFPVNSQIPTEDEILKEHGVSRMTARHAVTQLVNEGLVYRVHGKGAFVSATKLERNLNKLSGFFEDMQELGLNPSSKILVAENRKPTQKEQHTLQIRSNELVYQLTRIRYLNMAPVGIQTAVIPASLLANPERLDLVGTSLYAHLSKNGHTPTVAEQRMEAVLAPEIAEQIGVSATMPFFFFERVSCDQNKLPVEILHSHFRGDMYTFSISLYRD</sequence>
<feature type="domain" description="HTH gntR-type" evidence="4">
    <location>
        <begin position="8"/>
        <end position="76"/>
    </location>
</feature>
<dbReference type="RefSeq" id="WP_377564153.1">
    <property type="nucleotide sequence ID" value="NZ_JBHTJZ010000011.1"/>
</dbReference>
<dbReference type="InterPro" id="IPR036388">
    <property type="entry name" value="WH-like_DNA-bd_sf"/>
</dbReference>
<dbReference type="SMART" id="SM00866">
    <property type="entry name" value="UTRA"/>
    <property type="match status" value="1"/>
</dbReference>
<evidence type="ECO:0000256" key="2">
    <source>
        <dbReference type="ARBA" id="ARBA00023125"/>
    </source>
</evidence>
<dbReference type="Gene3D" id="3.40.1410.10">
    <property type="entry name" value="Chorismate lyase-like"/>
    <property type="match status" value="1"/>
</dbReference>
<dbReference type="InterPro" id="IPR028978">
    <property type="entry name" value="Chorismate_lyase_/UTRA_dom_sf"/>
</dbReference>
<dbReference type="SMART" id="SM00345">
    <property type="entry name" value="HTH_GNTR"/>
    <property type="match status" value="1"/>
</dbReference>
<keyword evidence="2" id="KW-0238">DNA-binding</keyword>
<evidence type="ECO:0000259" key="4">
    <source>
        <dbReference type="PROSITE" id="PS50949"/>
    </source>
</evidence>
<dbReference type="InterPro" id="IPR011663">
    <property type="entry name" value="UTRA"/>
</dbReference>
<protein>
    <submittedName>
        <fullName evidence="5">GntR family transcriptional regulator</fullName>
    </submittedName>
</protein>
<dbReference type="PANTHER" id="PTHR44846">
    <property type="entry name" value="MANNOSYL-D-GLYCERATE TRANSPORT/METABOLISM SYSTEM REPRESSOR MNGR-RELATED"/>
    <property type="match status" value="1"/>
</dbReference>
<accession>A0ABW3HRG9</accession>
<evidence type="ECO:0000313" key="5">
    <source>
        <dbReference type="EMBL" id="MFD0959870.1"/>
    </source>
</evidence>
<dbReference type="Gene3D" id="1.10.10.10">
    <property type="entry name" value="Winged helix-like DNA-binding domain superfamily/Winged helix DNA-binding domain"/>
    <property type="match status" value="1"/>
</dbReference>
<dbReference type="PANTHER" id="PTHR44846:SF1">
    <property type="entry name" value="MANNOSYL-D-GLYCERATE TRANSPORT_METABOLISM SYSTEM REPRESSOR MNGR-RELATED"/>
    <property type="match status" value="1"/>
</dbReference>
<evidence type="ECO:0000256" key="3">
    <source>
        <dbReference type="ARBA" id="ARBA00023163"/>
    </source>
</evidence>
<comment type="caution">
    <text evidence="5">The sequence shown here is derived from an EMBL/GenBank/DDBJ whole genome shotgun (WGS) entry which is preliminary data.</text>
</comment>